<comment type="caution">
    <text evidence="3">The sequence shown here is derived from an EMBL/GenBank/DDBJ whole genome shotgun (WGS) entry which is preliminary data.</text>
</comment>
<evidence type="ECO:0000259" key="2">
    <source>
        <dbReference type="Pfam" id="PF02517"/>
    </source>
</evidence>
<dbReference type="PANTHER" id="PTHR36435:SF6">
    <property type="entry name" value="ABORTIVE INFECTION PROTEIN"/>
    <property type="match status" value="1"/>
</dbReference>
<dbReference type="InterPro" id="IPR003675">
    <property type="entry name" value="Rce1/LyrA-like_dom"/>
</dbReference>
<reference evidence="3 4" key="1">
    <citation type="journal article" date="2013" name="Genome Announc.">
        <title>Genome Sequence of Staphylococcus massiliensis Strain S46, Isolated from the Surface of Healthy Human Skin.</title>
        <authorList>
            <person name="Srivastav R."/>
            <person name="Singh A."/>
            <person name="Jangir P.K."/>
            <person name="Kumari C."/>
            <person name="Muduli S."/>
            <person name="Sharma R."/>
        </authorList>
    </citation>
    <scope>NUCLEOTIDE SEQUENCE [LARGE SCALE GENOMIC DNA]</scope>
    <source>
        <strain evidence="3 4">S46</strain>
    </source>
</reference>
<feature type="transmembrane region" description="Helical" evidence="1">
    <location>
        <begin position="41"/>
        <end position="60"/>
    </location>
</feature>
<dbReference type="GO" id="GO:0004175">
    <property type="term" value="F:endopeptidase activity"/>
    <property type="evidence" value="ECO:0007669"/>
    <property type="project" value="UniProtKB-ARBA"/>
</dbReference>
<dbReference type="OrthoDB" id="2194912at2"/>
<dbReference type="EMBL" id="AMSQ01000017">
    <property type="protein sequence ID" value="EKU46400.1"/>
    <property type="molecule type" value="Genomic_DNA"/>
</dbReference>
<feature type="transmembrane region" description="Helical" evidence="1">
    <location>
        <begin position="123"/>
        <end position="141"/>
    </location>
</feature>
<feature type="transmembrane region" description="Helical" evidence="1">
    <location>
        <begin position="162"/>
        <end position="181"/>
    </location>
</feature>
<dbReference type="STRING" id="1229783.C273_09337"/>
<evidence type="ECO:0000313" key="3">
    <source>
        <dbReference type="EMBL" id="EKU46400.1"/>
    </source>
</evidence>
<keyword evidence="1" id="KW-0812">Transmembrane</keyword>
<dbReference type="PANTHER" id="PTHR36435">
    <property type="entry name" value="SLR1288 PROTEIN"/>
    <property type="match status" value="1"/>
</dbReference>
<protein>
    <recommendedName>
        <fullName evidence="2">CAAX prenyl protease 2/Lysostaphin resistance protein A-like domain-containing protein</fullName>
    </recommendedName>
</protein>
<keyword evidence="1" id="KW-1133">Transmembrane helix</keyword>
<organism evidence="3 4">
    <name type="scientific">Staphylococcus massiliensis S46</name>
    <dbReference type="NCBI Taxonomy" id="1229783"/>
    <lineage>
        <taxon>Bacteria</taxon>
        <taxon>Bacillati</taxon>
        <taxon>Bacillota</taxon>
        <taxon>Bacilli</taxon>
        <taxon>Bacillales</taxon>
        <taxon>Staphylococcaceae</taxon>
        <taxon>Staphylococcus</taxon>
    </lineage>
</organism>
<gene>
    <name evidence="3" type="ORF">C273_09337</name>
</gene>
<dbReference type="NCBIfam" id="NF046050">
    <property type="entry name" value="CPBP_fam_MroQ"/>
    <property type="match status" value="1"/>
</dbReference>
<sequence>MRRGIVALLTVAIYLCAQFIPGLLVGSGLFGDMNKMELSKLAIFMQLGLFVISILAVIFLHKMVKNRLPLETEASRLKPAYIVLVIVLGFITVIFFQIIASLINTFVFQIEPSNQNTQKLMEVAKQIPLFIFLIAVIGPIFEEYVFRKVIFGELYSRMKAPRIVKIIIATIISSVIFAIAHQDLPNFLNYFGMGVIFSLLYAYTRRLIIPIAVHILMNSIVVLIQLNMPESLKQEAMEKTSFIINFLF</sequence>
<dbReference type="eggNOG" id="COG1266">
    <property type="taxonomic scope" value="Bacteria"/>
</dbReference>
<dbReference type="InterPro" id="IPR052710">
    <property type="entry name" value="CAAX_protease"/>
</dbReference>
<dbReference type="AlphaFoldDB" id="K9AY40"/>
<proteinExistence type="predicted"/>
<dbReference type="Proteomes" id="UP000009885">
    <property type="component" value="Unassembled WGS sequence"/>
</dbReference>
<dbReference type="PATRIC" id="fig|1229783.3.peg.1863"/>
<feature type="domain" description="CAAX prenyl protease 2/Lysostaphin resistance protein A-like" evidence="2">
    <location>
        <begin position="127"/>
        <end position="219"/>
    </location>
</feature>
<keyword evidence="1" id="KW-0472">Membrane</keyword>
<keyword evidence="4" id="KW-1185">Reference proteome</keyword>
<dbReference type="RefSeq" id="WP_009384245.1">
    <property type="nucleotide sequence ID" value="NZ_AMSQ01000017.1"/>
</dbReference>
<evidence type="ECO:0000313" key="4">
    <source>
        <dbReference type="Proteomes" id="UP000009885"/>
    </source>
</evidence>
<feature type="transmembrane region" description="Helical" evidence="1">
    <location>
        <begin position="81"/>
        <end position="103"/>
    </location>
</feature>
<dbReference type="Pfam" id="PF02517">
    <property type="entry name" value="Rce1-like"/>
    <property type="match status" value="1"/>
</dbReference>
<evidence type="ECO:0000256" key="1">
    <source>
        <dbReference type="SAM" id="Phobius"/>
    </source>
</evidence>
<dbReference type="GO" id="GO:0080120">
    <property type="term" value="P:CAAX-box protein maturation"/>
    <property type="evidence" value="ECO:0007669"/>
    <property type="project" value="UniProtKB-ARBA"/>
</dbReference>
<feature type="transmembrane region" description="Helical" evidence="1">
    <location>
        <begin position="211"/>
        <end position="228"/>
    </location>
</feature>
<accession>K9AY40</accession>
<name>K9AY40_9STAP</name>